<dbReference type="RefSeq" id="WP_210510976.1">
    <property type="nucleotide sequence ID" value="NZ_JAFIDN010000003.1"/>
</dbReference>
<accession>A0A8J7RLV3</accession>
<feature type="region of interest" description="Disordered" evidence="1">
    <location>
        <begin position="360"/>
        <end position="380"/>
    </location>
</feature>
<dbReference type="Proteomes" id="UP000673975">
    <property type="component" value="Unassembled WGS sequence"/>
</dbReference>
<name>A0A8J7RLV3_9BACT</name>
<dbReference type="InterPro" id="IPR036291">
    <property type="entry name" value="NAD(P)-bd_dom_sf"/>
</dbReference>
<dbReference type="EMBL" id="JAFIDN010000003">
    <property type="protein sequence ID" value="MBP3192079.1"/>
    <property type="molecule type" value="Genomic_DNA"/>
</dbReference>
<reference evidence="3" key="1">
    <citation type="submission" date="2021-02" db="EMBL/GenBank/DDBJ databases">
        <title>Natronogracilivirga saccharolytica gen. nov. sp. nov. a new anaerobic, haloalkiliphilic carbohydrate-fermenting bacterium from soda lake and proposing of Cyclonatronumiaceae fam. nov. in the phylum Balneolaeota.</title>
        <authorList>
            <person name="Zhilina T.N."/>
            <person name="Sorokin D.Y."/>
            <person name="Zavarzina D.G."/>
            <person name="Toshchakov S.V."/>
            <person name="Kublanov I.V."/>
        </authorList>
    </citation>
    <scope>NUCLEOTIDE SEQUENCE</scope>
    <source>
        <strain evidence="3">Z-1702</strain>
    </source>
</reference>
<comment type="caution">
    <text evidence="3">The sequence shown here is derived from an EMBL/GenBank/DDBJ whole genome shotgun (WGS) entry which is preliminary data.</text>
</comment>
<dbReference type="PANTHER" id="PTHR43796">
    <property type="entry name" value="CARBOXYNORSPERMIDINE SYNTHASE"/>
    <property type="match status" value="1"/>
</dbReference>
<dbReference type="Gene3D" id="3.40.50.720">
    <property type="entry name" value="NAD(P)-binding Rossmann-like Domain"/>
    <property type="match status" value="1"/>
</dbReference>
<gene>
    <name evidence="3" type="ORF">NATSA_05335</name>
</gene>
<organism evidence="3 4">
    <name type="scientific">Natronogracilivirga saccharolytica</name>
    <dbReference type="NCBI Taxonomy" id="2812953"/>
    <lineage>
        <taxon>Bacteria</taxon>
        <taxon>Pseudomonadati</taxon>
        <taxon>Balneolota</taxon>
        <taxon>Balneolia</taxon>
        <taxon>Balneolales</taxon>
        <taxon>Cyclonatronaceae</taxon>
        <taxon>Natronogracilivirga</taxon>
    </lineage>
</organism>
<dbReference type="Gene3D" id="3.30.360.10">
    <property type="entry name" value="Dihydrodipicolinate Reductase, domain 2"/>
    <property type="match status" value="1"/>
</dbReference>
<proteinExistence type="predicted"/>
<dbReference type="SUPFAM" id="SSF51735">
    <property type="entry name" value="NAD(P)-binding Rossmann-fold domains"/>
    <property type="match status" value="1"/>
</dbReference>
<sequence length="380" mass="41241">MKQKTDGNGILIVGGYGHVGRLIALDMAPRFPERVVVAGRNGERAQAFAEELGNGARGIALDAADSAAVEKALEGMTLVISCIDQEVPHLLRSAVTGGLAYIDISAELDLWERARELEDDAKKNGARVLIGSGLVPGTAGVMAREAVAQTGPGGTLDVGILLSIGDNFGAAALNWMIGASGREFTISENGRNRQVRAMAEKRRMVFPDPFGQRTVMRFAIPDQVYYPETLGVRRAGSWVALEPGWIATFFSLCVQSGLLRVMQRLQLQRGLTSMFEWLQRRYEGRNTYALTVKAEGPNGTANLYVIGRDESQGTAVSAVTMADTFLEDGNIAPGVWLPEQIFEPASYFATLENRGIKLKKNNAQPGEHESHHKSKVNRGR</sequence>
<dbReference type="AlphaFoldDB" id="A0A8J7RLV3"/>
<evidence type="ECO:0000313" key="3">
    <source>
        <dbReference type="EMBL" id="MBP3192079.1"/>
    </source>
</evidence>
<feature type="domain" description="Saccharopine dehydrogenase NADP binding" evidence="2">
    <location>
        <begin position="10"/>
        <end position="127"/>
    </location>
</feature>
<dbReference type="PANTHER" id="PTHR43796:SF2">
    <property type="entry name" value="CARBOXYNORSPERMIDINE SYNTHASE"/>
    <property type="match status" value="1"/>
</dbReference>
<feature type="compositionally biased region" description="Basic residues" evidence="1">
    <location>
        <begin position="371"/>
        <end position="380"/>
    </location>
</feature>
<dbReference type="InterPro" id="IPR005097">
    <property type="entry name" value="Sacchrp_dh_NADP-bd"/>
</dbReference>
<keyword evidence="4" id="KW-1185">Reference proteome</keyword>
<evidence type="ECO:0000313" key="4">
    <source>
        <dbReference type="Proteomes" id="UP000673975"/>
    </source>
</evidence>
<evidence type="ECO:0000259" key="2">
    <source>
        <dbReference type="Pfam" id="PF03435"/>
    </source>
</evidence>
<protein>
    <submittedName>
        <fullName evidence="3">Saccharopine dehydrogenase NADP-binding domain-containing protein</fullName>
    </submittedName>
</protein>
<evidence type="ECO:0000256" key="1">
    <source>
        <dbReference type="SAM" id="MobiDB-lite"/>
    </source>
</evidence>
<dbReference type="Pfam" id="PF03435">
    <property type="entry name" value="Sacchrp_dh_NADP"/>
    <property type="match status" value="1"/>
</dbReference>